<keyword evidence="1" id="KW-0472">Membrane</keyword>
<accession>A0A0M2GHS6</accession>
<keyword evidence="3" id="KW-1185">Reference proteome</keyword>
<evidence type="ECO:0000313" key="3">
    <source>
        <dbReference type="Proteomes" id="UP000034786"/>
    </source>
</evidence>
<evidence type="ECO:0000313" key="2">
    <source>
        <dbReference type="EMBL" id="KJK34550.1"/>
    </source>
</evidence>
<keyword evidence="1" id="KW-0812">Transmembrane</keyword>
<gene>
    <name evidence="2" type="ORF">UK15_35360</name>
</gene>
<evidence type="ECO:0000256" key="1">
    <source>
        <dbReference type="SAM" id="Phobius"/>
    </source>
</evidence>
<comment type="caution">
    <text evidence="2">The sequence shown here is derived from an EMBL/GenBank/DDBJ whole genome shotgun (WGS) entry which is preliminary data.</text>
</comment>
<organism evidence="2 3">
    <name type="scientific">Streptomyces variegatus</name>
    <dbReference type="NCBI Taxonomy" id="284040"/>
    <lineage>
        <taxon>Bacteria</taxon>
        <taxon>Bacillati</taxon>
        <taxon>Actinomycetota</taxon>
        <taxon>Actinomycetes</taxon>
        <taxon>Kitasatosporales</taxon>
        <taxon>Streptomycetaceae</taxon>
        <taxon>Streptomyces</taxon>
    </lineage>
</organism>
<feature type="transmembrane region" description="Helical" evidence="1">
    <location>
        <begin position="57"/>
        <end position="76"/>
    </location>
</feature>
<reference evidence="3" key="1">
    <citation type="submission" date="2015-02" db="EMBL/GenBank/DDBJ databases">
        <authorList>
            <person name="Ju K.-S."/>
            <person name="Doroghazi J.R."/>
            <person name="Metcalf W."/>
        </authorList>
    </citation>
    <scope>NUCLEOTIDE SEQUENCE [LARGE SCALE GENOMIC DNA]</scope>
    <source>
        <strain evidence="3">NRRL B-16380</strain>
    </source>
</reference>
<dbReference type="Proteomes" id="UP000034786">
    <property type="component" value="Unassembled WGS sequence"/>
</dbReference>
<proteinExistence type="predicted"/>
<keyword evidence="1" id="KW-1133">Transmembrane helix</keyword>
<name>A0A0M2GHS6_9ACTN</name>
<dbReference type="EMBL" id="JYJH01000043">
    <property type="protein sequence ID" value="KJK34550.1"/>
    <property type="molecule type" value="Genomic_DNA"/>
</dbReference>
<protein>
    <submittedName>
        <fullName evidence="2">Uncharacterized protein</fullName>
    </submittedName>
</protein>
<sequence length="100" mass="10979">MSEPGRTLPSCRTRPASDRPALGVRYVGRLMCWSLAAGMAGAATDLVLDPQATWWKALWPAPWYLTGLSVPLWALLRAREKAAQQSDDDDDFPGHLEKAA</sequence>
<dbReference type="AlphaFoldDB" id="A0A0M2GHS6"/>
<dbReference type="PATRIC" id="fig|284040.3.peg.6260"/>